<dbReference type="InterPro" id="IPR002173">
    <property type="entry name" value="Carboh/pur_kinase_PfkB_CS"/>
</dbReference>
<dbReference type="GO" id="GO:0005829">
    <property type="term" value="C:cytosol"/>
    <property type="evidence" value="ECO:0007669"/>
    <property type="project" value="TreeGrafter"/>
</dbReference>
<dbReference type="PROSITE" id="PS00583">
    <property type="entry name" value="PFKB_KINASES_1"/>
    <property type="match status" value="1"/>
</dbReference>
<evidence type="ECO:0000256" key="2">
    <source>
        <dbReference type="ARBA" id="ARBA00022777"/>
    </source>
</evidence>
<keyword evidence="5" id="KW-1185">Reference proteome</keyword>
<proteinExistence type="predicted"/>
<dbReference type="CDD" id="cd01172">
    <property type="entry name" value="RfaE_like"/>
    <property type="match status" value="1"/>
</dbReference>
<dbReference type="KEGG" id="wch:wcw_0821"/>
<keyword evidence="1 4" id="KW-0808">Transferase</keyword>
<dbReference type="EMBL" id="CP001928">
    <property type="protein sequence ID" value="ADI38187.1"/>
    <property type="molecule type" value="Genomic_DNA"/>
</dbReference>
<dbReference type="EC" id="2.7.7.-" evidence="4"/>
<accession>D6YVM6</accession>
<dbReference type="eggNOG" id="COG2870">
    <property type="taxonomic scope" value="Bacteria"/>
</dbReference>
<evidence type="ECO:0000313" key="5">
    <source>
        <dbReference type="Proteomes" id="UP000001505"/>
    </source>
</evidence>
<name>D6YVM6_WADCW</name>
<protein>
    <submittedName>
        <fullName evidence="4">Bifunctional protein hldE</fullName>
        <ecNumber evidence="4">2.7.1.-</ecNumber>
        <ecNumber evidence="4">2.7.7.-</ecNumber>
    </submittedName>
</protein>
<dbReference type="InterPro" id="IPR029056">
    <property type="entry name" value="Ribokinase-like"/>
</dbReference>
<dbReference type="Proteomes" id="UP000001505">
    <property type="component" value="Chromosome"/>
</dbReference>
<dbReference type="Pfam" id="PF00294">
    <property type="entry name" value="PfkB"/>
    <property type="match status" value="1"/>
</dbReference>
<dbReference type="EC" id="2.7.1.-" evidence="4"/>
<sequence>MRAVGGKCDRLRKKLPSNRKKMVNLFSSFRRLSKQSVMVIGDLMLDTYTIGKASRISPEAPVPVLHVQAEEHRPGGAGNVALNLAAMGAETLMVGRVGADDHGKILIDSLKREGVQTHGIWIQTGCQTPVKNRVIADNQQMVRVDYETALPLHEAIEQQIIEALPTLLESIKVVAISDYGKGMITKTLMAAVIEECLQRNIPIIADPKGIDFTKYRKATVVKPNLGEVYAAANLPMDAPLEAAAQRVLEITQAEVLMVTRSEEGISLFYQSGKREDFPVRAREVVDVTGAGDTVLAMLTVALANQLTVSDATRLSNVAAGVAVSHFGCARVTLAELARQLLSEDVGNKVFDEEHLFALQEALKGREFAILSLSSKGGIGTDLFEAIRKVAQKKSWDLVVHIEDENPSPIFVDVIASLHDVDYIIVKRGGLEYVSKLLFADEIFSFS</sequence>
<dbReference type="HOGENOM" id="CLU_021150_0_1_0"/>
<feature type="domain" description="Carbohydrate kinase PfkB" evidence="3">
    <location>
        <begin position="35"/>
        <end position="330"/>
    </location>
</feature>
<dbReference type="GO" id="GO:0016773">
    <property type="term" value="F:phosphotransferase activity, alcohol group as acceptor"/>
    <property type="evidence" value="ECO:0007669"/>
    <property type="project" value="InterPro"/>
</dbReference>
<reference evidence="4 5" key="1">
    <citation type="journal article" date="2010" name="PLoS ONE">
        <title>The Waddlia genome: a window into chlamydial biology.</title>
        <authorList>
            <person name="Bertelli C."/>
            <person name="Collyn F."/>
            <person name="Croxatto A."/>
            <person name="Ruckert C."/>
            <person name="Polkinghorne A."/>
            <person name="Kebbi-Beghdadi C."/>
            <person name="Goesmann A."/>
            <person name="Vaughan L."/>
            <person name="Greub G."/>
        </authorList>
    </citation>
    <scope>NUCLEOTIDE SEQUENCE [LARGE SCALE GENOMIC DNA]</scope>
    <source>
        <strain evidence="5">ATCC VR-1470 / WSU 86-1044</strain>
    </source>
</reference>
<keyword evidence="4" id="KW-0548">Nucleotidyltransferase</keyword>
<dbReference type="GO" id="GO:0033785">
    <property type="term" value="F:heptose 7-phosphate kinase activity"/>
    <property type="evidence" value="ECO:0007669"/>
    <property type="project" value="TreeGrafter"/>
</dbReference>
<evidence type="ECO:0000259" key="3">
    <source>
        <dbReference type="Pfam" id="PF00294"/>
    </source>
</evidence>
<dbReference type="PANTHER" id="PTHR46969">
    <property type="entry name" value="BIFUNCTIONAL PROTEIN HLDE"/>
    <property type="match status" value="1"/>
</dbReference>
<dbReference type="NCBIfam" id="TIGR02198">
    <property type="entry name" value="rfaE_dom_I"/>
    <property type="match status" value="1"/>
</dbReference>
<dbReference type="SUPFAM" id="SSF53613">
    <property type="entry name" value="Ribokinase-like"/>
    <property type="match status" value="1"/>
</dbReference>
<keyword evidence="2" id="KW-0418">Kinase</keyword>
<evidence type="ECO:0000256" key="1">
    <source>
        <dbReference type="ARBA" id="ARBA00022679"/>
    </source>
</evidence>
<dbReference type="InterPro" id="IPR011913">
    <property type="entry name" value="RfaE_dom_I"/>
</dbReference>
<evidence type="ECO:0000313" key="4">
    <source>
        <dbReference type="EMBL" id="ADI38187.1"/>
    </source>
</evidence>
<dbReference type="STRING" id="716544.wcw_0821"/>
<dbReference type="Gene3D" id="3.40.1190.20">
    <property type="match status" value="1"/>
</dbReference>
<dbReference type="GO" id="GO:0033786">
    <property type="term" value="F:heptose-1-phosphate adenylyltransferase activity"/>
    <property type="evidence" value="ECO:0007669"/>
    <property type="project" value="TreeGrafter"/>
</dbReference>
<dbReference type="PANTHER" id="PTHR46969:SF1">
    <property type="entry name" value="BIFUNCTIONAL PROTEIN HLDE"/>
    <property type="match status" value="1"/>
</dbReference>
<dbReference type="InterPro" id="IPR011611">
    <property type="entry name" value="PfkB_dom"/>
</dbReference>
<dbReference type="AlphaFoldDB" id="D6YVM6"/>
<organism evidence="4 5">
    <name type="scientific">Waddlia chondrophila (strain ATCC VR-1470 / WSU 86-1044)</name>
    <dbReference type="NCBI Taxonomy" id="716544"/>
    <lineage>
        <taxon>Bacteria</taxon>
        <taxon>Pseudomonadati</taxon>
        <taxon>Chlamydiota</taxon>
        <taxon>Chlamydiia</taxon>
        <taxon>Parachlamydiales</taxon>
        <taxon>Waddliaceae</taxon>
        <taxon>Waddlia</taxon>
    </lineage>
</organism>
<gene>
    <name evidence="4" type="primary">hldE</name>
    <name evidence="4" type="ordered locus">wcw_0821</name>
</gene>